<evidence type="ECO:0000256" key="2">
    <source>
        <dbReference type="ARBA" id="ARBA00009387"/>
    </source>
</evidence>
<evidence type="ECO:0000256" key="1">
    <source>
        <dbReference type="ARBA" id="ARBA00007734"/>
    </source>
</evidence>
<feature type="coiled-coil region" evidence="3">
    <location>
        <begin position="95"/>
        <end position="125"/>
    </location>
</feature>
<comment type="similarity">
    <text evidence="2">Belongs to the virb1 family.</text>
</comment>
<dbReference type="InterPro" id="IPR008258">
    <property type="entry name" value="Transglycosylase_SLT_dom_1"/>
</dbReference>
<dbReference type="PANTHER" id="PTHR37423:SF2">
    <property type="entry name" value="MEMBRANE-BOUND LYTIC MUREIN TRANSGLYCOSYLASE C"/>
    <property type="match status" value="1"/>
</dbReference>
<evidence type="ECO:0000313" key="7">
    <source>
        <dbReference type="Proteomes" id="UP001596303"/>
    </source>
</evidence>
<dbReference type="SUPFAM" id="SSF53955">
    <property type="entry name" value="Lysozyme-like"/>
    <property type="match status" value="1"/>
</dbReference>
<feature type="region of interest" description="Disordered" evidence="4">
    <location>
        <begin position="1"/>
        <end position="22"/>
    </location>
</feature>
<feature type="domain" description="Transglycosylase SLT" evidence="5">
    <location>
        <begin position="203"/>
        <end position="298"/>
    </location>
</feature>
<evidence type="ECO:0000313" key="6">
    <source>
        <dbReference type="EMBL" id="MFC6199080.1"/>
    </source>
</evidence>
<name>A0ABW1SC04_9PROT</name>
<dbReference type="Pfam" id="PF01464">
    <property type="entry name" value="SLT"/>
    <property type="match status" value="1"/>
</dbReference>
<sequence length="426" mass="46082">MRNGDLRSLPAKGPRETSRIEQGTAGSFAVALTMPSNIAQSLTAPLHSLMLSSSVMALIAPVFALMLSGTAMAQGVPVVDPAKNAREAEITLRLEADLVRQRQKAEEGRKRVEAEREQVEALEAVTEGMILPDDGARAEETVRGLEEGFAPSAEVYATDNSAAADRLFSGERENVEQIIIRAAQDTHHMQRAGLSLIQWRCWLQALIWQESRFNPHAQSPAGAYGLTQIMWETAGDLGIQSTYKSDAYVQAEGGARYLAQRLNEFDGDMILALAAYNAGAGNVRKHGGVPPFKETQNYVRIIPTKYQEYMAALGAADQIGSIEASYMANAEKAMIGGATAEYASEAGQDMGLAMARLEEAMSRIGETTNAAEAMALNSYVRAEFVRLLVIRTRLVAARSKPMTAEQIAAASAFAQERAFMNFEGGL</sequence>
<comment type="caution">
    <text evidence="6">The sequence shown here is derived from an EMBL/GenBank/DDBJ whole genome shotgun (WGS) entry which is preliminary data.</text>
</comment>
<dbReference type="RefSeq" id="WP_377379846.1">
    <property type="nucleotide sequence ID" value="NZ_JBHSSW010000019.1"/>
</dbReference>
<dbReference type="EMBL" id="JBHSSW010000019">
    <property type="protein sequence ID" value="MFC6199080.1"/>
    <property type="molecule type" value="Genomic_DNA"/>
</dbReference>
<organism evidence="6 7">
    <name type="scientific">Ponticaulis profundi</name>
    <dbReference type="NCBI Taxonomy" id="2665222"/>
    <lineage>
        <taxon>Bacteria</taxon>
        <taxon>Pseudomonadati</taxon>
        <taxon>Pseudomonadota</taxon>
        <taxon>Alphaproteobacteria</taxon>
        <taxon>Hyphomonadales</taxon>
        <taxon>Hyphomonadaceae</taxon>
        <taxon>Ponticaulis</taxon>
    </lineage>
</organism>
<proteinExistence type="inferred from homology"/>
<reference evidence="7" key="1">
    <citation type="journal article" date="2019" name="Int. J. Syst. Evol. Microbiol.">
        <title>The Global Catalogue of Microorganisms (GCM) 10K type strain sequencing project: providing services to taxonomists for standard genome sequencing and annotation.</title>
        <authorList>
            <consortium name="The Broad Institute Genomics Platform"/>
            <consortium name="The Broad Institute Genome Sequencing Center for Infectious Disease"/>
            <person name="Wu L."/>
            <person name="Ma J."/>
        </authorList>
    </citation>
    <scope>NUCLEOTIDE SEQUENCE [LARGE SCALE GENOMIC DNA]</scope>
    <source>
        <strain evidence="7">CGMCC-1.15741</strain>
    </source>
</reference>
<protein>
    <submittedName>
        <fullName evidence="6">Transglycosylase SLT domain-containing protein</fullName>
    </submittedName>
</protein>
<gene>
    <name evidence="6" type="ORF">ACFQDM_13380</name>
</gene>
<keyword evidence="7" id="KW-1185">Reference proteome</keyword>
<dbReference type="Proteomes" id="UP001596303">
    <property type="component" value="Unassembled WGS sequence"/>
</dbReference>
<dbReference type="InterPro" id="IPR023346">
    <property type="entry name" value="Lysozyme-like_dom_sf"/>
</dbReference>
<dbReference type="CDD" id="cd00254">
    <property type="entry name" value="LT-like"/>
    <property type="match status" value="1"/>
</dbReference>
<dbReference type="PANTHER" id="PTHR37423">
    <property type="entry name" value="SOLUBLE LYTIC MUREIN TRANSGLYCOSYLASE-RELATED"/>
    <property type="match status" value="1"/>
</dbReference>
<keyword evidence="3" id="KW-0175">Coiled coil</keyword>
<evidence type="ECO:0000256" key="4">
    <source>
        <dbReference type="SAM" id="MobiDB-lite"/>
    </source>
</evidence>
<accession>A0ABW1SC04</accession>
<evidence type="ECO:0000256" key="3">
    <source>
        <dbReference type="SAM" id="Coils"/>
    </source>
</evidence>
<comment type="similarity">
    <text evidence="1">Belongs to the transglycosylase Slt family.</text>
</comment>
<evidence type="ECO:0000259" key="5">
    <source>
        <dbReference type="Pfam" id="PF01464"/>
    </source>
</evidence>
<dbReference type="Gene3D" id="1.10.530.10">
    <property type="match status" value="1"/>
</dbReference>